<dbReference type="GO" id="GO:0060320">
    <property type="term" value="P:rejection of self pollen"/>
    <property type="evidence" value="ECO:0007669"/>
    <property type="project" value="UniProtKB-KW"/>
</dbReference>
<evidence type="ECO:0000256" key="6">
    <source>
        <dbReference type="RuleBase" id="RU367044"/>
    </source>
</evidence>
<keyword evidence="4 6" id="KW-0964">Secreted</keyword>
<dbReference type="PANTHER" id="PTHR31232:SF155">
    <property type="entry name" value="PLANT SELF-INCOMPATIBILITY PROTEIN S1 FAMILY"/>
    <property type="match status" value="1"/>
</dbReference>
<comment type="similarity">
    <text evidence="2 6">Belongs to the plant self-incompatibility (S1) protein family.</text>
</comment>
<dbReference type="Pfam" id="PF05938">
    <property type="entry name" value="Self-incomp_S1"/>
    <property type="match status" value="1"/>
</dbReference>
<dbReference type="EMBL" id="JBFOLJ010000019">
    <property type="protein sequence ID" value="KAL2463477.1"/>
    <property type="molecule type" value="Genomic_DNA"/>
</dbReference>
<keyword evidence="8" id="KW-1185">Reference proteome</keyword>
<keyword evidence="5 6" id="KW-0732">Signal</keyword>
<accession>A0ABD1PIK8</accession>
<sequence length="142" mass="16600">MIISTTNWSFIVFVVAFFVLGRLSSGDNLGIFQEYEVHIINDISSNLEEVIVRCQSADNDLGEHYLNKGDDFNWHFRVNFFRSTLFFCNVKMGENEKIFNVFDVGYISSKCEDTSTCFWAVRDEGIFFSCDNENYRKAYKWA</sequence>
<evidence type="ECO:0000313" key="7">
    <source>
        <dbReference type="EMBL" id="KAL2463477.1"/>
    </source>
</evidence>
<dbReference type="InterPro" id="IPR010264">
    <property type="entry name" value="Self-incomp_S1"/>
</dbReference>
<reference evidence="8" key="1">
    <citation type="submission" date="2024-07" db="EMBL/GenBank/DDBJ databases">
        <title>Two chromosome-level genome assemblies of Korean endemic species Abeliophyllum distichum and Forsythia ovata (Oleaceae).</title>
        <authorList>
            <person name="Jang H."/>
        </authorList>
    </citation>
    <scope>NUCLEOTIDE SEQUENCE [LARGE SCALE GENOMIC DNA]</scope>
</reference>
<gene>
    <name evidence="7" type="ORF">Fot_53133</name>
</gene>
<proteinExistence type="inferred from homology"/>
<dbReference type="Proteomes" id="UP001604277">
    <property type="component" value="Unassembled WGS sequence"/>
</dbReference>
<evidence type="ECO:0000256" key="4">
    <source>
        <dbReference type="ARBA" id="ARBA00022525"/>
    </source>
</evidence>
<dbReference type="AlphaFoldDB" id="A0ABD1PIK8"/>
<comment type="subcellular location">
    <subcellularLocation>
        <location evidence="1 6">Secreted</location>
    </subcellularLocation>
</comment>
<name>A0ABD1PIK8_9LAMI</name>
<evidence type="ECO:0000256" key="3">
    <source>
        <dbReference type="ARBA" id="ARBA00022471"/>
    </source>
</evidence>
<dbReference type="PANTHER" id="PTHR31232">
    <property type="match status" value="1"/>
</dbReference>
<organism evidence="7 8">
    <name type="scientific">Forsythia ovata</name>
    <dbReference type="NCBI Taxonomy" id="205694"/>
    <lineage>
        <taxon>Eukaryota</taxon>
        <taxon>Viridiplantae</taxon>
        <taxon>Streptophyta</taxon>
        <taxon>Embryophyta</taxon>
        <taxon>Tracheophyta</taxon>
        <taxon>Spermatophyta</taxon>
        <taxon>Magnoliopsida</taxon>
        <taxon>eudicotyledons</taxon>
        <taxon>Gunneridae</taxon>
        <taxon>Pentapetalae</taxon>
        <taxon>asterids</taxon>
        <taxon>lamiids</taxon>
        <taxon>Lamiales</taxon>
        <taxon>Oleaceae</taxon>
        <taxon>Forsythieae</taxon>
        <taxon>Forsythia</taxon>
    </lineage>
</organism>
<evidence type="ECO:0000313" key="8">
    <source>
        <dbReference type="Proteomes" id="UP001604277"/>
    </source>
</evidence>
<evidence type="ECO:0000256" key="1">
    <source>
        <dbReference type="ARBA" id="ARBA00004613"/>
    </source>
</evidence>
<feature type="chain" id="PRO_5044527913" description="S-protein homolog" evidence="6">
    <location>
        <begin position="27"/>
        <end position="142"/>
    </location>
</feature>
<evidence type="ECO:0000256" key="2">
    <source>
        <dbReference type="ARBA" id="ARBA00005581"/>
    </source>
</evidence>
<protein>
    <recommendedName>
        <fullName evidence="6">S-protein homolog</fullName>
    </recommendedName>
</protein>
<keyword evidence="3 6" id="KW-0713">Self-incompatibility</keyword>
<feature type="signal peptide" evidence="6">
    <location>
        <begin position="1"/>
        <end position="26"/>
    </location>
</feature>
<dbReference type="GO" id="GO:0005576">
    <property type="term" value="C:extracellular region"/>
    <property type="evidence" value="ECO:0007669"/>
    <property type="project" value="UniProtKB-SubCell"/>
</dbReference>
<comment type="caution">
    <text evidence="7">The sequence shown here is derived from an EMBL/GenBank/DDBJ whole genome shotgun (WGS) entry which is preliminary data.</text>
</comment>
<evidence type="ECO:0000256" key="5">
    <source>
        <dbReference type="ARBA" id="ARBA00022729"/>
    </source>
</evidence>